<accession>A0A3S4GZ29</accession>
<keyword evidence="1" id="KW-0732">Signal</keyword>
<evidence type="ECO:0008006" key="4">
    <source>
        <dbReference type="Google" id="ProtNLM"/>
    </source>
</evidence>
<name>A0A3S4GZ29_AVIVO</name>
<protein>
    <recommendedName>
        <fullName evidence="4">Lipoprotein</fullName>
    </recommendedName>
</protein>
<dbReference type="EMBL" id="LR134167">
    <property type="protein sequence ID" value="VEB25256.1"/>
    <property type="molecule type" value="Genomic_DNA"/>
</dbReference>
<dbReference type="Proteomes" id="UP000268198">
    <property type="component" value="Chromosome"/>
</dbReference>
<keyword evidence="3" id="KW-1185">Reference proteome</keyword>
<organism evidence="2 3">
    <name type="scientific">Avibacterium volantium</name>
    <name type="common">Pasteurella volantium</name>
    <dbReference type="NCBI Taxonomy" id="762"/>
    <lineage>
        <taxon>Bacteria</taxon>
        <taxon>Pseudomonadati</taxon>
        <taxon>Pseudomonadota</taxon>
        <taxon>Gammaproteobacteria</taxon>
        <taxon>Pasteurellales</taxon>
        <taxon>Pasteurellaceae</taxon>
        <taxon>Avibacterium</taxon>
    </lineage>
</organism>
<sequence>MKLISKSIFVAATTLMLSACVTHRVADFTLASTKNVNLNSGKLVLGERVKGEDKTTFGIVYMKNAVDRAIETDRCAVALSDVVISVESGFRTKYIAEGTQVLDRSLPGCANK</sequence>
<dbReference type="PROSITE" id="PS51257">
    <property type="entry name" value="PROKAR_LIPOPROTEIN"/>
    <property type="match status" value="1"/>
</dbReference>
<reference evidence="2 3" key="1">
    <citation type="submission" date="2018-12" db="EMBL/GenBank/DDBJ databases">
        <authorList>
            <consortium name="Pathogen Informatics"/>
        </authorList>
    </citation>
    <scope>NUCLEOTIDE SEQUENCE [LARGE SCALE GENOMIC DNA]</scope>
    <source>
        <strain evidence="2 3">NCTC3438</strain>
    </source>
</reference>
<feature type="signal peptide" evidence="1">
    <location>
        <begin position="1"/>
        <end position="26"/>
    </location>
</feature>
<evidence type="ECO:0000256" key="1">
    <source>
        <dbReference type="SAM" id="SignalP"/>
    </source>
</evidence>
<evidence type="ECO:0000313" key="3">
    <source>
        <dbReference type="Proteomes" id="UP000268198"/>
    </source>
</evidence>
<proteinExistence type="predicted"/>
<dbReference type="KEGG" id="avt:NCTC3438_02131"/>
<feature type="chain" id="PRO_5018782754" description="Lipoprotein" evidence="1">
    <location>
        <begin position="27"/>
        <end position="112"/>
    </location>
</feature>
<dbReference type="OrthoDB" id="5405846at2"/>
<evidence type="ECO:0000313" key="2">
    <source>
        <dbReference type="EMBL" id="VEB25256.1"/>
    </source>
</evidence>
<gene>
    <name evidence="2" type="ORF">NCTC3438_02131</name>
</gene>
<dbReference type="RefSeq" id="WP_126373447.1">
    <property type="nucleotide sequence ID" value="NZ_LR134167.1"/>
</dbReference>
<dbReference type="AlphaFoldDB" id="A0A3S4GZ29"/>